<proteinExistence type="predicted"/>
<feature type="region of interest" description="Disordered" evidence="1">
    <location>
        <begin position="112"/>
        <end position="141"/>
    </location>
</feature>
<comment type="caution">
    <text evidence="2">The sequence shown here is derived from an EMBL/GenBank/DDBJ whole genome shotgun (WGS) entry which is preliminary data.</text>
</comment>
<dbReference type="GeneID" id="43603075"/>
<name>A0A370T9K4_9HELO</name>
<evidence type="ECO:0000313" key="3">
    <source>
        <dbReference type="Proteomes" id="UP000254866"/>
    </source>
</evidence>
<accession>A0A370T9K4</accession>
<dbReference type="AlphaFoldDB" id="A0A370T9K4"/>
<protein>
    <submittedName>
        <fullName evidence="2">Uncharacterized protein</fullName>
    </submittedName>
</protein>
<dbReference type="OrthoDB" id="3560773at2759"/>
<feature type="compositionally biased region" description="Low complexity" evidence="1">
    <location>
        <begin position="116"/>
        <end position="126"/>
    </location>
</feature>
<gene>
    <name evidence="2" type="ORF">BP5553_10226</name>
</gene>
<evidence type="ECO:0000313" key="2">
    <source>
        <dbReference type="EMBL" id="RDL30348.1"/>
    </source>
</evidence>
<dbReference type="EMBL" id="NPIC01000015">
    <property type="protein sequence ID" value="RDL30348.1"/>
    <property type="molecule type" value="Genomic_DNA"/>
</dbReference>
<dbReference type="Proteomes" id="UP000254866">
    <property type="component" value="Unassembled WGS sequence"/>
</dbReference>
<organism evidence="2 3">
    <name type="scientific">Venustampulla echinocandica</name>
    <dbReference type="NCBI Taxonomy" id="2656787"/>
    <lineage>
        <taxon>Eukaryota</taxon>
        <taxon>Fungi</taxon>
        <taxon>Dikarya</taxon>
        <taxon>Ascomycota</taxon>
        <taxon>Pezizomycotina</taxon>
        <taxon>Leotiomycetes</taxon>
        <taxon>Helotiales</taxon>
        <taxon>Pleuroascaceae</taxon>
        <taxon>Venustampulla</taxon>
    </lineage>
</organism>
<dbReference type="RefSeq" id="XP_031864873.1">
    <property type="nucleotide sequence ID" value="XM_032018849.1"/>
</dbReference>
<evidence type="ECO:0000256" key="1">
    <source>
        <dbReference type="SAM" id="MobiDB-lite"/>
    </source>
</evidence>
<sequence length="213" mass="23087">MRRTECIVHELFPDLPEVDAESSDALVPALRSPWPKEKHSSHSETAYRDLLSKAVEALRCLVANTTKKLHAEQGPDSSRAFLSSVTALSMLPTEDFARLCTGIYRASASYYPDTPPASDAGSPSADSSKEQRTTSPVKGIQIREEKLRNSSRIPEKLLSSLLTIIGNDSLVGCKSSKATLEVATSRCSEFTIITSSEGSDWKQSCIGCGGHCH</sequence>
<reference evidence="2 3" key="1">
    <citation type="journal article" date="2018" name="IMA Fungus">
        <title>IMA Genome-F 9: Draft genome sequence of Annulohypoxylon stygium, Aspergillus mulundensis, Berkeleyomyces basicola (syn. Thielaviopsis basicola), Ceratocystis smalleyi, two Cercospora beticola strains, Coleophoma cylindrospora, Fusarium fracticaudum, Phialophora cf. hyalina, and Morchella septimelata.</title>
        <authorList>
            <person name="Wingfield B.D."/>
            <person name="Bills G.F."/>
            <person name="Dong Y."/>
            <person name="Huang W."/>
            <person name="Nel W.J."/>
            <person name="Swalarsk-Parry B.S."/>
            <person name="Vaghefi N."/>
            <person name="Wilken P.M."/>
            <person name="An Z."/>
            <person name="de Beer Z.W."/>
            <person name="De Vos L."/>
            <person name="Chen L."/>
            <person name="Duong T.A."/>
            <person name="Gao Y."/>
            <person name="Hammerbacher A."/>
            <person name="Kikkert J.R."/>
            <person name="Li Y."/>
            <person name="Li H."/>
            <person name="Li K."/>
            <person name="Li Q."/>
            <person name="Liu X."/>
            <person name="Ma X."/>
            <person name="Naidoo K."/>
            <person name="Pethybridge S.J."/>
            <person name="Sun J."/>
            <person name="Steenkamp E.T."/>
            <person name="van der Nest M.A."/>
            <person name="van Wyk S."/>
            <person name="Wingfield M.J."/>
            <person name="Xiong C."/>
            <person name="Yue Q."/>
            <person name="Zhang X."/>
        </authorList>
    </citation>
    <scope>NUCLEOTIDE SEQUENCE [LARGE SCALE GENOMIC DNA]</scope>
    <source>
        <strain evidence="2 3">BP 5553</strain>
    </source>
</reference>
<keyword evidence="3" id="KW-1185">Reference proteome</keyword>